<reference evidence="2 3" key="1">
    <citation type="submission" date="2020-08" db="EMBL/GenBank/DDBJ databases">
        <title>Genome sequence of Diaphorobacter aerolatus KACC 16536T.</title>
        <authorList>
            <person name="Hyun D.-W."/>
            <person name="Bae J.-W."/>
        </authorList>
    </citation>
    <scope>NUCLEOTIDE SEQUENCE [LARGE SCALE GENOMIC DNA]</scope>
    <source>
        <strain evidence="2 3">KACC 16536</strain>
    </source>
</reference>
<keyword evidence="3" id="KW-1185">Reference proteome</keyword>
<name>A0A7H0GMK3_9BURK</name>
<gene>
    <name evidence="2" type="ORF">H9K75_05865</name>
</gene>
<dbReference type="KEGG" id="daer:H9K75_05865"/>
<dbReference type="EMBL" id="CP060783">
    <property type="protein sequence ID" value="QNP49519.1"/>
    <property type="molecule type" value="Genomic_DNA"/>
</dbReference>
<evidence type="ECO:0000313" key="3">
    <source>
        <dbReference type="Proteomes" id="UP000516028"/>
    </source>
</evidence>
<protein>
    <submittedName>
        <fullName evidence="2">Uncharacterized protein</fullName>
    </submittedName>
</protein>
<accession>A0A7H0GMK3</accession>
<dbReference type="Proteomes" id="UP000516028">
    <property type="component" value="Chromosome"/>
</dbReference>
<feature type="region of interest" description="Disordered" evidence="1">
    <location>
        <begin position="1"/>
        <end position="32"/>
    </location>
</feature>
<feature type="compositionally biased region" description="Polar residues" evidence="1">
    <location>
        <begin position="1"/>
        <end position="11"/>
    </location>
</feature>
<evidence type="ECO:0000256" key="1">
    <source>
        <dbReference type="SAM" id="MobiDB-lite"/>
    </source>
</evidence>
<proteinExistence type="predicted"/>
<sequence>MRNIGSKSRNASRVAGSEPLKITTPKRPFHQPSELEFLPTANTIACPQKKIARLKITAAPDVNFMIQYNQNIVMDTLITQWQMLATRSW</sequence>
<dbReference type="RefSeq" id="WP_187725108.1">
    <property type="nucleotide sequence ID" value="NZ_CP060783.1"/>
</dbReference>
<dbReference type="AlphaFoldDB" id="A0A7H0GMK3"/>
<organism evidence="2 3">
    <name type="scientific">Diaphorobacter aerolatus</name>
    <dbReference type="NCBI Taxonomy" id="1288495"/>
    <lineage>
        <taxon>Bacteria</taxon>
        <taxon>Pseudomonadati</taxon>
        <taxon>Pseudomonadota</taxon>
        <taxon>Betaproteobacteria</taxon>
        <taxon>Burkholderiales</taxon>
        <taxon>Comamonadaceae</taxon>
        <taxon>Diaphorobacter</taxon>
    </lineage>
</organism>
<evidence type="ECO:0000313" key="2">
    <source>
        <dbReference type="EMBL" id="QNP49519.1"/>
    </source>
</evidence>